<evidence type="ECO:0000313" key="3">
    <source>
        <dbReference type="Proteomes" id="UP000015664"/>
    </source>
</evidence>
<dbReference type="EMBL" id="ATBE01000123">
    <property type="protein sequence ID" value="EQC95597.1"/>
    <property type="molecule type" value="Genomic_DNA"/>
</dbReference>
<evidence type="ECO:0000313" key="2">
    <source>
        <dbReference type="EMBL" id="EQC95753.1"/>
    </source>
</evidence>
<dbReference type="PATRIC" id="fig|1234873.3.peg.668"/>
<organism evidence="1 3">
    <name type="scientific">Lactococcus cremoris subsp. cremoris TIFN3</name>
    <dbReference type="NCBI Taxonomy" id="1234873"/>
    <lineage>
        <taxon>Bacteria</taxon>
        <taxon>Bacillati</taxon>
        <taxon>Bacillota</taxon>
        <taxon>Bacilli</taxon>
        <taxon>Lactobacillales</taxon>
        <taxon>Streptococcaceae</taxon>
        <taxon>Lactococcus</taxon>
        <taxon>Lactococcus cremoris subsp. cremoris</taxon>
    </lineage>
</organism>
<dbReference type="Proteomes" id="UP000015664">
    <property type="component" value="Unassembled WGS sequence"/>
</dbReference>
<proteinExistence type="predicted"/>
<dbReference type="EMBL" id="ATBE01000064">
    <property type="protein sequence ID" value="EQC95753.1"/>
    <property type="molecule type" value="Genomic_DNA"/>
</dbReference>
<comment type="caution">
    <text evidence="1">The sequence shown here is derived from an EMBL/GenBank/DDBJ whole genome shotgun (WGS) entry which is preliminary data.</text>
</comment>
<gene>
    <name evidence="2" type="ORF">LLT3_13625</name>
    <name evidence="1" type="ORF">LLT3_14120</name>
</gene>
<accession>T0VIG0</accession>
<dbReference type="AlphaFoldDB" id="T0VIG0"/>
<protein>
    <submittedName>
        <fullName evidence="1">Uncharacterized protein</fullName>
    </submittedName>
</protein>
<reference evidence="1 3" key="1">
    <citation type="journal article" date="2013" name="ISME J.">
        <title>Multifactorial diversity sustains microbial community stability.</title>
        <authorList>
            <person name="Erkus O."/>
            <person name="de Jager V.C."/>
            <person name="Spus M."/>
            <person name="van Alen-Boerrigter I.J."/>
            <person name="van Rijswijck I.M."/>
            <person name="Hazelwood L."/>
            <person name="Janssen P.W."/>
            <person name="van Hijum S.A."/>
            <person name="Kleerebezem M."/>
            <person name="Smid E.J."/>
        </authorList>
    </citation>
    <scope>NUCLEOTIDE SEQUENCE [LARGE SCALE GENOMIC DNA]</scope>
    <source>
        <strain evidence="1 3">TIFN3</strain>
    </source>
</reference>
<name>T0VIG0_LACLC</name>
<evidence type="ECO:0000313" key="1">
    <source>
        <dbReference type="EMBL" id="EQC95597.1"/>
    </source>
</evidence>
<sequence length="99" mass="10970">MLRIKSYADSDVFEFDGSPTLEVFDSKTVNFLVGIKWNDYVANVQRELDPVGGDTDRRAVTLAVADVVGEMTKYEAENYLTSLWEAGAAGFLGKLRSDI</sequence>